<reference evidence="3 4" key="1">
    <citation type="submission" date="2016-10" db="EMBL/GenBank/DDBJ databases">
        <authorList>
            <person name="de Groot N.N."/>
        </authorList>
    </citation>
    <scope>NUCLEOTIDE SEQUENCE [LARGE SCALE GENOMIC DNA]</scope>
    <source>
        <strain evidence="3 4">ML2</strain>
    </source>
</reference>
<dbReference type="RefSeq" id="WP_074913402.1">
    <property type="nucleotide sequence ID" value="NZ_FOVK01000029.1"/>
</dbReference>
<dbReference type="PANTHER" id="PTHR42783:SF3">
    <property type="entry name" value="GLUTAMATE SYNTHASE [NADPH] SMALL CHAIN-RELATED"/>
    <property type="match status" value="1"/>
</dbReference>
<dbReference type="Gene3D" id="3.50.50.60">
    <property type="entry name" value="FAD/NAD(P)-binding domain"/>
    <property type="match status" value="2"/>
</dbReference>
<evidence type="ECO:0000313" key="4">
    <source>
        <dbReference type="Proteomes" id="UP000181899"/>
    </source>
</evidence>
<dbReference type="SUPFAM" id="SSF51971">
    <property type="entry name" value="Nucleotide-binding domain"/>
    <property type="match status" value="1"/>
</dbReference>
<dbReference type="EMBL" id="FOVK01000029">
    <property type="protein sequence ID" value="SFO18645.1"/>
    <property type="molecule type" value="Genomic_DNA"/>
</dbReference>
<evidence type="ECO:0000259" key="2">
    <source>
        <dbReference type="Pfam" id="PF14691"/>
    </source>
</evidence>
<dbReference type="InterPro" id="IPR023753">
    <property type="entry name" value="FAD/NAD-binding_dom"/>
</dbReference>
<dbReference type="GO" id="GO:0051536">
    <property type="term" value="F:iron-sulfur cluster binding"/>
    <property type="evidence" value="ECO:0007669"/>
    <property type="project" value="InterPro"/>
</dbReference>
<name>A0A1I5F4F9_9CLOT</name>
<evidence type="ECO:0000259" key="1">
    <source>
        <dbReference type="Pfam" id="PF07992"/>
    </source>
</evidence>
<dbReference type="InterPro" id="IPR036188">
    <property type="entry name" value="FAD/NAD-bd_sf"/>
</dbReference>
<dbReference type="InterPro" id="IPR009051">
    <property type="entry name" value="Helical_ferredxn"/>
</dbReference>
<sequence>MENNGLYLIDVEQGYTMQEAVKEAKRCLDCKNPTCITGCPIENEIPNFIREISKGNFGEAREILARKTNLPAICGRVCPHDLQCEGHCILAKAGKPIHIGKLERFVADFDHSMGLINEKIPRKTRGKVAVIGSGPAGLTIAGDLAKGGFNVVVYEAQEEPGGILLYGIPDFRLPKDVVRREIKKIESYGVTFMNNMVAGEGFTVDDLFERGFDAVFIGTGTALSNQLDIPGKELKGVELSSYFLRTSMLANEGKLPIDEVLVKEGSRVIVIGAGNVAMDAARTAVRIGAKEVKVIYRRKEEDMPATKSEYEDALKEGVQFYFESAPLAYRGKDGEVTGISVKTPQGELIHDADVVLVAIGSKPARRIVSTTEGIEVDSKGYVITREKPYGMTTLRGVFAGGDVVHQPATVVKAMKEAKKVADGIAAYVDAKKLLEA</sequence>
<keyword evidence="4" id="KW-1185">Reference proteome</keyword>
<dbReference type="PRINTS" id="PR00419">
    <property type="entry name" value="ADXRDTASE"/>
</dbReference>
<proteinExistence type="predicted"/>
<feature type="domain" description="FAD/NAD(P)-binding" evidence="1">
    <location>
        <begin position="127"/>
        <end position="417"/>
    </location>
</feature>
<accession>A0A1I5F4F9</accession>
<dbReference type="Pfam" id="PF07992">
    <property type="entry name" value="Pyr_redox_2"/>
    <property type="match status" value="1"/>
</dbReference>
<feature type="domain" description="Dihydroprymidine dehydrogenase" evidence="2">
    <location>
        <begin position="10"/>
        <end position="113"/>
    </location>
</feature>
<organism evidence="3 4">
    <name type="scientific">Proteiniclasticum ruminis</name>
    <dbReference type="NCBI Taxonomy" id="398199"/>
    <lineage>
        <taxon>Bacteria</taxon>
        <taxon>Bacillati</taxon>
        <taxon>Bacillota</taxon>
        <taxon>Clostridia</taxon>
        <taxon>Eubacteriales</taxon>
        <taxon>Clostridiaceae</taxon>
        <taxon>Proteiniclasticum</taxon>
    </lineage>
</organism>
<dbReference type="Proteomes" id="UP000181899">
    <property type="component" value="Unassembled WGS sequence"/>
</dbReference>
<dbReference type="SUPFAM" id="SSF46548">
    <property type="entry name" value="alpha-helical ferredoxin"/>
    <property type="match status" value="1"/>
</dbReference>
<dbReference type="GO" id="GO:0016491">
    <property type="term" value="F:oxidoreductase activity"/>
    <property type="evidence" value="ECO:0007669"/>
    <property type="project" value="InterPro"/>
</dbReference>
<protein>
    <submittedName>
        <fullName evidence="3">Glutamate synthase (NADPH/NADH) small chain</fullName>
    </submittedName>
</protein>
<dbReference type="InterPro" id="IPR028261">
    <property type="entry name" value="DPD_II"/>
</dbReference>
<dbReference type="PANTHER" id="PTHR42783">
    <property type="entry name" value="GLUTAMATE SYNTHASE [NADPH] SMALL CHAIN"/>
    <property type="match status" value="1"/>
</dbReference>
<evidence type="ECO:0000313" key="3">
    <source>
        <dbReference type="EMBL" id="SFO18645.1"/>
    </source>
</evidence>
<dbReference type="Gene3D" id="1.10.1060.10">
    <property type="entry name" value="Alpha-helical ferredoxin"/>
    <property type="match status" value="1"/>
</dbReference>
<dbReference type="AlphaFoldDB" id="A0A1I5F4F9"/>
<dbReference type="Pfam" id="PF14691">
    <property type="entry name" value="Fer4_20"/>
    <property type="match status" value="1"/>
</dbReference>
<dbReference type="OrthoDB" id="9803192at2"/>
<gene>
    <name evidence="3" type="ORF">SAMN04488695_1294</name>
</gene>